<evidence type="ECO:0000256" key="1">
    <source>
        <dbReference type="SAM" id="SignalP"/>
    </source>
</evidence>
<dbReference type="KEGG" id="pter:C2L65_18685"/>
<protein>
    <recommendedName>
        <fullName evidence="4">Lipoprotein</fullName>
    </recommendedName>
</protein>
<name>A0A2I8ESF5_9BURK</name>
<dbReference type="Proteomes" id="UP000243502">
    <property type="component" value="Chromosome 2"/>
</dbReference>
<sequence>MKRKRNISRTILCVILFTASSAHAGWYEIRNYAGTIGSLPVHVSLQTYDDINRNTSGQWRVDGSYYYDAHRVPIPLQGKRQPNGEMQLCEAVEPVSFGDSPTVPAASPTHPVPCPITLAISDTKASGEWRDGKKVLPIALHQVGSLNDTGLETPRVVGVVEIPMWHHTKNHLLLGVYQSSMDCSLSMVRLRLINIKSGQIDRDLKFDCGAGIVATPIYANVYRADNPRNVTVIFQGGYHGMGDDRDVPVEP</sequence>
<evidence type="ECO:0000313" key="3">
    <source>
        <dbReference type="Proteomes" id="UP000243502"/>
    </source>
</evidence>
<evidence type="ECO:0008006" key="4">
    <source>
        <dbReference type="Google" id="ProtNLM"/>
    </source>
</evidence>
<proteinExistence type="predicted"/>
<accession>A0A2I8ESF5</accession>
<keyword evidence="1" id="KW-0732">Signal</keyword>
<evidence type="ECO:0000313" key="2">
    <source>
        <dbReference type="EMBL" id="AUT61734.1"/>
    </source>
</evidence>
<gene>
    <name evidence="2" type="ORF">C2L65_18685</name>
</gene>
<feature type="chain" id="PRO_5014346904" description="Lipoprotein" evidence="1">
    <location>
        <begin position="25"/>
        <end position="251"/>
    </location>
</feature>
<dbReference type="RefSeq" id="WP_081920725.1">
    <property type="nucleotide sequence ID" value="NZ_CP026112.1"/>
</dbReference>
<reference evidence="2 3" key="1">
    <citation type="submission" date="2018-01" db="EMBL/GenBank/DDBJ databases">
        <title>Species boundaries and ecological features among Paraburkholderia terrae DSMZ17804T, P. hospita DSMZ17164T and P. caribensis DSMZ13236T.</title>
        <authorList>
            <person name="Pratama A.A."/>
        </authorList>
    </citation>
    <scope>NUCLEOTIDE SEQUENCE [LARGE SCALE GENOMIC DNA]</scope>
    <source>
        <strain evidence="2 3">DSM 17804</strain>
    </source>
</reference>
<dbReference type="OrthoDB" id="9809602at2"/>
<feature type="signal peptide" evidence="1">
    <location>
        <begin position="1"/>
        <end position="24"/>
    </location>
</feature>
<organism evidence="2 3">
    <name type="scientific">Paraburkholderia terrae</name>
    <dbReference type="NCBI Taxonomy" id="311230"/>
    <lineage>
        <taxon>Bacteria</taxon>
        <taxon>Pseudomonadati</taxon>
        <taxon>Pseudomonadota</taxon>
        <taxon>Betaproteobacteria</taxon>
        <taxon>Burkholderiales</taxon>
        <taxon>Burkholderiaceae</taxon>
        <taxon>Paraburkholderia</taxon>
    </lineage>
</organism>
<dbReference type="EMBL" id="CP026112">
    <property type="protein sequence ID" value="AUT61734.1"/>
    <property type="molecule type" value="Genomic_DNA"/>
</dbReference>
<dbReference type="AlphaFoldDB" id="A0A2I8ESF5"/>